<gene>
    <name evidence="2" type="ORF">HAT86_15075</name>
</gene>
<organism evidence="2 3">
    <name type="scientific">Roseovarius gahaiensis</name>
    <dbReference type="NCBI Taxonomy" id="2716691"/>
    <lineage>
        <taxon>Bacteria</taxon>
        <taxon>Pseudomonadati</taxon>
        <taxon>Pseudomonadota</taxon>
        <taxon>Alphaproteobacteria</taxon>
        <taxon>Rhodobacterales</taxon>
        <taxon>Roseobacteraceae</taxon>
        <taxon>Roseovarius</taxon>
    </lineage>
</organism>
<protein>
    <recommendedName>
        <fullName evidence="4">Invasion protein IalB, involved in pathogenesis</fullName>
    </recommendedName>
</protein>
<accession>A0A967BF35</accession>
<dbReference type="AlphaFoldDB" id="A0A967BF35"/>
<dbReference type="RefSeq" id="WP_167199709.1">
    <property type="nucleotide sequence ID" value="NZ_JAAORB010000047.1"/>
</dbReference>
<proteinExistence type="predicted"/>
<dbReference type="EMBL" id="JAAORB010000047">
    <property type="protein sequence ID" value="NHQ75773.1"/>
    <property type="molecule type" value="Genomic_DNA"/>
</dbReference>
<feature type="chain" id="PRO_5038042018" description="Invasion protein IalB, involved in pathogenesis" evidence="1">
    <location>
        <begin position="22"/>
        <end position="176"/>
    </location>
</feature>
<keyword evidence="1" id="KW-0732">Signal</keyword>
<evidence type="ECO:0008006" key="4">
    <source>
        <dbReference type="Google" id="ProtNLM"/>
    </source>
</evidence>
<reference evidence="2" key="1">
    <citation type="submission" date="2020-03" db="EMBL/GenBank/DDBJ databases">
        <title>Roseovarius gahaiensis sp. nov., isolated from Gahai Saline Lake, China.</title>
        <authorList>
            <person name="Sun X."/>
        </authorList>
    </citation>
    <scope>NUCLEOTIDE SEQUENCE</scope>
    <source>
        <strain evidence="2">GH877</strain>
    </source>
</reference>
<feature type="signal peptide" evidence="1">
    <location>
        <begin position="1"/>
        <end position="21"/>
    </location>
</feature>
<evidence type="ECO:0000256" key="1">
    <source>
        <dbReference type="SAM" id="SignalP"/>
    </source>
</evidence>
<evidence type="ECO:0000313" key="2">
    <source>
        <dbReference type="EMBL" id="NHQ75773.1"/>
    </source>
</evidence>
<comment type="caution">
    <text evidence="2">The sequence shown here is derived from an EMBL/GenBank/DDBJ whole genome shotgun (WGS) entry which is preliminary data.</text>
</comment>
<name>A0A967BF35_9RHOB</name>
<keyword evidence="3" id="KW-1185">Reference proteome</keyword>
<sequence>MNKISQALTAIMTLAGAPVLAASEDVLPINTDEIAKYRDVGEWTVHENRTRGTCFISRSDASGNLVQMGLTKNTEYGYIGIFKKGVDVTEDDEMVEVFINDTLYVGSAKKLVHGVSGDYKGGYILANDKQVRLDLERAREMVVFPESPYTVTVDLTGGVRNAIYEARECTRDLQAD</sequence>
<evidence type="ECO:0000313" key="3">
    <source>
        <dbReference type="Proteomes" id="UP000639775"/>
    </source>
</evidence>
<dbReference type="Proteomes" id="UP000639775">
    <property type="component" value="Unassembled WGS sequence"/>
</dbReference>